<keyword evidence="1" id="KW-0812">Transmembrane</keyword>
<feature type="transmembrane region" description="Helical" evidence="1">
    <location>
        <begin position="193"/>
        <end position="209"/>
    </location>
</feature>
<dbReference type="PANTHER" id="PTHR23028">
    <property type="entry name" value="ACETYLTRANSFERASE"/>
    <property type="match status" value="1"/>
</dbReference>
<accession>A0ABS0P4R5</accession>
<name>A0ABS0P4R5_9BRAD</name>
<sequence>MRGVAALSVVCGHAVSARPDMVGPAVAEGVLTILASGVDIFFVISGFIIATTATAHRDPLSFIFRRAVRIYPVYWLVLLAAFASSSWIDLSPEKRPPLDLGLIFAWTYPNWYLGPAWSIAFELHFYAAVAAILAIAPNRLFELLFAGLGMVVIALVLRLQLGIYSHPLVLEFGAGVGIAYLHRNGRLHFSRHVLATSAGLFAVGWYWIFVSGSADPQFARVPTYGLAAGLLIHAVVSAEIEGRSFSPILQWFGKISYSLYIVHYLVIRWMINFTEVWLLSTAATIVASIVLSIGLAWVLHIIIEAPLIGWGRRWSADQRTSDAPRREKAVDIPARVD</sequence>
<comment type="caution">
    <text evidence="3">The sequence shown here is derived from an EMBL/GenBank/DDBJ whole genome shotgun (WGS) entry which is preliminary data.</text>
</comment>
<dbReference type="Pfam" id="PF01757">
    <property type="entry name" value="Acyl_transf_3"/>
    <property type="match status" value="1"/>
</dbReference>
<keyword evidence="3" id="KW-0012">Acyltransferase</keyword>
<keyword evidence="1" id="KW-1133">Transmembrane helix</keyword>
<dbReference type="GO" id="GO:0016746">
    <property type="term" value="F:acyltransferase activity"/>
    <property type="evidence" value="ECO:0007669"/>
    <property type="project" value="UniProtKB-KW"/>
</dbReference>
<evidence type="ECO:0000259" key="2">
    <source>
        <dbReference type="Pfam" id="PF01757"/>
    </source>
</evidence>
<feature type="transmembrane region" description="Helical" evidence="1">
    <location>
        <begin position="33"/>
        <end position="55"/>
    </location>
</feature>
<feature type="transmembrane region" description="Helical" evidence="1">
    <location>
        <begin position="221"/>
        <end position="240"/>
    </location>
</feature>
<protein>
    <submittedName>
        <fullName evidence="3">Acyltransferase</fullName>
    </submittedName>
</protein>
<feature type="transmembrane region" description="Helical" evidence="1">
    <location>
        <begin position="116"/>
        <end position="135"/>
    </location>
</feature>
<feature type="transmembrane region" description="Helical" evidence="1">
    <location>
        <begin position="277"/>
        <end position="303"/>
    </location>
</feature>
<gene>
    <name evidence="3" type="ORF">H1B27_18505</name>
</gene>
<dbReference type="Proteomes" id="UP001194539">
    <property type="component" value="Unassembled WGS sequence"/>
</dbReference>
<evidence type="ECO:0000256" key="1">
    <source>
        <dbReference type="SAM" id="Phobius"/>
    </source>
</evidence>
<feature type="domain" description="Acyltransferase 3" evidence="2">
    <location>
        <begin position="1"/>
        <end position="299"/>
    </location>
</feature>
<organism evidence="3 4">
    <name type="scientific">Bradyrhizobium diversitatis</name>
    <dbReference type="NCBI Taxonomy" id="2755406"/>
    <lineage>
        <taxon>Bacteria</taxon>
        <taxon>Pseudomonadati</taxon>
        <taxon>Pseudomonadota</taxon>
        <taxon>Alphaproteobacteria</taxon>
        <taxon>Hyphomicrobiales</taxon>
        <taxon>Nitrobacteraceae</taxon>
        <taxon>Bradyrhizobium</taxon>
    </lineage>
</organism>
<evidence type="ECO:0000313" key="4">
    <source>
        <dbReference type="Proteomes" id="UP001194539"/>
    </source>
</evidence>
<feature type="transmembrane region" description="Helical" evidence="1">
    <location>
        <begin position="140"/>
        <end position="157"/>
    </location>
</feature>
<dbReference type="InterPro" id="IPR002656">
    <property type="entry name" value="Acyl_transf_3_dom"/>
</dbReference>
<feature type="transmembrane region" description="Helical" evidence="1">
    <location>
        <begin position="252"/>
        <end position="271"/>
    </location>
</feature>
<dbReference type="InterPro" id="IPR050879">
    <property type="entry name" value="Acyltransferase_3"/>
</dbReference>
<proteinExistence type="predicted"/>
<dbReference type="EMBL" id="JACEGD010000016">
    <property type="protein sequence ID" value="MBH5388255.1"/>
    <property type="molecule type" value="Genomic_DNA"/>
</dbReference>
<feature type="transmembrane region" description="Helical" evidence="1">
    <location>
        <begin position="67"/>
        <end position="88"/>
    </location>
</feature>
<reference evidence="3 4" key="1">
    <citation type="submission" date="2020-07" db="EMBL/GenBank/DDBJ databases">
        <title>Bradyrhizobium diversity isolated from nodules of indigenous legumes of Western Australia.</title>
        <authorList>
            <person name="Klepa M.S."/>
        </authorList>
    </citation>
    <scope>NUCLEOTIDE SEQUENCE [LARGE SCALE GENOMIC DNA]</scope>
    <source>
        <strain evidence="3 4">CNPSo 4019</strain>
    </source>
</reference>
<evidence type="ECO:0000313" key="3">
    <source>
        <dbReference type="EMBL" id="MBH5388255.1"/>
    </source>
</evidence>
<keyword evidence="3" id="KW-0808">Transferase</keyword>
<keyword evidence="4" id="KW-1185">Reference proteome</keyword>
<keyword evidence="1" id="KW-0472">Membrane</keyword>
<dbReference type="PANTHER" id="PTHR23028:SF53">
    <property type="entry name" value="ACYL_TRANSF_3 DOMAIN-CONTAINING PROTEIN"/>
    <property type="match status" value="1"/>
</dbReference>